<sequence length="210" mass="22280">MSLTEWLLALVPSYGPPLLGGVIFLSCFALPLPASMMLMAAGGFSAVGDLSLPLVLAAAVLGLIAGDQCVYFAGRYGGARLMQHLARRAAPIRRARDMLVERGGIFLFLSRWLFSPIGPYVNFAAGASGLSWPRFVLWGTPGELVWVSIYLGLGYGFAGQLEQASDAALSAVLALGAGALALWLGRVLIRAHRRRREAGSDALQQAAPPR</sequence>
<dbReference type="Proteomes" id="UP000477911">
    <property type="component" value="Unassembled WGS sequence"/>
</dbReference>
<evidence type="ECO:0000256" key="3">
    <source>
        <dbReference type="ARBA" id="ARBA00022692"/>
    </source>
</evidence>
<feature type="transmembrane region" description="Helical" evidence="6">
    <location>
        <begin position="52"/>
        <end position="74"/>
    </location>
</feature>
<feature type="transmembrane region" description="Helical" evidence="6">
    <location>
        <begin position="144"/>
        <end position="161"/>
    </location>
</feature>
<evidence type="ECO:0000313" key="9">
    <source>
        <dbReference type="Proteomes" id="UP000477911"/>
    </source>
</evidence>
<keyword evidence="2" id="KW-1003">Cell membrane</keyword>
<comment type="caution">
    <text evidence="8">The sequence shown here is derived from an EMBL/GenBank/DDBJ whole genome shotgun (WGS) entry which is preliminary data.</text>
</comment>
<feature type="domain" description="VTT" evidence="7">
    <location>
        <begin position="32"/>
        <end position="155"/>
    </location>
</feature>
<keyword evidence="9" id="KW-1185">Reference proteome</keyword>
<dbReference type="PANTHER" id="PTHR42709:SF6">
    <property type="entry name" value="UNDECAPRENYL PHOSPHATE TRANSPORTER A"/>
    <property type="match status" value="1"/>
</dbReference>
<accession>A0A6L7G1V2</accession>
<keyword evidence="4 6" id="KW-1133">Transmembrane helix</keyword>
<proteinExistence type="predicted"/>
<evidence type="ECO:0000259" key="7">
    <source>
        <dbReference type="Pfam" id="PF09335"/>
    </source>
</evidence>
<evidence type="ECO:0000256" key="4">
    <source>
        <dbReference type="ARBA" id="ARBA00022989"/>
    </source>
</evidence>
<dbReference type="Pfam" id="PF09335">
    <property type="entry name" value="VTT_dom"/>
    <property type="match status" value="1"/>
</dbReference>
<feature type="transmembrane region" description="Helical" evidence="6">
    <location>
        <begin position="167"/>
        <end position="189"/>
    </location>
</feature>
<comment type="subcellular location">
    <subcellularLocation>
        <location evidence="1">Cell membrane</location>
        <topology evidence="1">Multi-pass membrane protein</topology>
    </subcellularLocation>
</comment>
<dbReference type="PANTHER" id="PTHR42709">
    <property type="entry name" value="ALKALINE PHOSPHATASE LIKE PROTEIN"/>
    <property type="match status" value="1"/>
</dbReference>
<keyword evidence="5 6" id="KW-0472">Membrane</keyword>
<evidence type="ECO:0000256" key="6">
    <source>
        <dbReference type="SAM" id="Phobius"/>
    </source>
</evidence>
<dbReference type="InterPro" id="IPR051311">
    <property type="entry name" value="DedA_domain"/>
</dbReference>
<evidence type="ECO:0000256" key="1">
    <source>
        <dbReference type="ARBA" id="ARBA00004651"/>
    </source>
</evidence>
<evidence type="ECO:0000256" key="2">
    <source>
        <dbReference type="ARBA" id="ARBA00022475"/>
    </source>
</evidence>
<dbReference type="AlphaFoldDB" id="A0A6L7G1V2"/>
<feature type="transmembrane region" description="Helical" evidence="6">
    <location>
        <begin position="7"/>
        <end position="32"/>
    </location>
</feature>
<evidence type="ECO:0000256" key="5">
    <source>
        <dbReference type="ARBA" id="ARBA00023136"/>
    </source>
</evidence>
<evidence type="ECO:0000313" key="8">
    <source>
        <dbReference type="EMBL" id="MXN17991.1"/>
    </source>
</evidence>
<dbReference type="EMBL" id="WUMU01000007">
    <property type="protein sequence ID" value="MXN17991.1"/>
    <property type="molecule type" value="Genomic_DNA"/>
</dbReference>
<reference evidence="8 9" key="1">
    <citation type="submission" date="2019-12" db="EMBL/GenBank/DDBJ databases">
        <authorList>
            <person name="Li M."/>
        </authorList>
    </citation>
    <scope>NUCLEOTIDE SEQUENCE [LARGE SCALE GENOMIC DNA]</scope>
    <source>
        <strain evidence="8 9">GBMRC 2024</strain>
    </source>
</reference>
<organism evidence="8 9">
    <name type="scientific">Pseudooceanicola albus</name>
    <dbReference type="NCBI Taxonomy" id="2692189"/>
    <lineage>
        <taxon>Bacteria</taxon>
        <taxon>Pseudomonadati</taxon>
        <taxon>Pseudomonadota</taxon>
        <taxon>Alphaproteobacteria</taxon>
        <taxon>Rhodobacterales</taxon>
        <taxon>Paracoccaceae</taxon>
        <taxon>Pseudooceanicola</taxon>
    </lineage>
</organism>
<dbReference type="RefSeq" id="WP_160893893.1">
    <property type="nucleotide sequence ID" value="NZ_WUMU01000007.1"/>
</dbReference>
<keyword evidence="3 6" id="KW-0812">Transmembrane</keyword>
<dbReference type="GO" id="GO:0005886">
    <property type="term" value="C:plasma membrane"/>
    <property type="evidence" value="ECO:0007669"/>
    <property type="project" value="UniProtKB-SubCell"/>
</dbReference>
<protein>
    <submittedName>
        <fullName evidence="8">DedA family protein</fullName>
    </submittedName>
</protein>
<gene>
    <name evidence="8" type="ORF">GR170_09105</name>
</gene>
<dbReference type="InterPro" id="IPR032816">
    <property type="entry name" value="VTT_dom"/>
</dbReference>
<name>A0A6L7G1V2_9RHOB</name>